<name>A0ACC0FUM0_9ERIC</name>
<gene>
    <name evidence="1" type="ORF">LOK49_LG12G02754</name>
</gene>
<accession>A0ACC0FUM0</accession>
<dbReference type="EMBL" id="CM045770">
    <property type="protein sequence ID" value="KAI7991777.1"/>
    <property type="molecule type" value="Genomic_DNA"/>
</dbReference>
<organism evidence="1 2">
    <name type="scientific">Camellia lanceoleosa</name>
    <dbReference type="NCBI Taxonomy" id="1840588"/>
    <lineage>
        <taxon>Eukaryota</taxon>
        <taxon>Viridiplantae</taxon>
        <taxon>Streptophyta</taxon>
        <taxon>Embryophyta</taxon>
        <taxon>Tracheophyta</taxon>
        <taxon>Spermatophyta</taxon>
        <taxon>Magnoliopsida</taxon>
        <taxon>eudicotyledons</taxon>
        <taxon>Gunneridae</taxon>
        <taxon>Pentapetalae</taxon>
        <taxon>asterids</taxon>
        <taxon>Ericales</taxon>
        <taxon>Theaceae</taxon>
        <taxon>Camellia</taxon>
    </lineage>
</organism>
<comment type="caution">
    <text evidence="1">The sequence shown here is derived from an EMBL/GenBank/DDBJ whole genome shotgun (WGS) entry which is preliminary data.</text>
</comment>
<proteinExistence type="predicted"/>
<evidence type="ECO:0000313" key="1">
    <source>
        <dbReference type="EMBL" id="KAI7991777.1"/>
    </source>
</evidence>
<sequence length="76" mass="8399">MPSHCNGEITGPFIDMVAITIGSNIGKMTAMGQRYQREIQIMNPGETLILTRDCDSDDDEEVDSKRLQEVILSGVL</sequence>
<reference evidence="1 2" key="1">
    <citation type="journal article" date="2022" name="Plant J.">
        <title>Chromosome-level genome of Camellia lanceoleosa provides a valuable resource for understanding genome evolution and self-incompatibility.</title>
        <authorList>
            <person name="Gong W."/>
            <person name="Xiao S."/>
            <person name="Wang L."/>
            <person name="Liao Z."/>
            <person name="Chang Y."/>
            <person name="Mo W."/>
            <person name="Hu G."/>
            <person name="Li W."/>
            <person name="Zhao G."/>
            <person name="Zhu H."/>
            <person name="Hu X."/>
            <person name="Ji K."/>
            <person name="Xiang X."/>
            <person name="Song Q."/>
            <person name="Yuan D."/>
            <person name="Jin S."/>
            <person name="Zhang L."/>
        </authorList>
    </citation>
    <scope>NUCLEOTIDE SEQUENCE [LARGE SCALE GENOMIC DNA]</scope>
    <source>
        <strain evidence="1">SQ_2022a</strain>
    </source>
</reference>
<dbReference type="Proteomes" id="UP001060215">
    <property type="component" value="Chromosome 13"/>
</dbReference>
<protein>
    <submittedName>
        <fullName evidence="1">Uncharacterized protein</fullName>
    </submittedName>
</protein>
<keyword evidence="2" id="KW-1185">Reference proteome</keyword>
<evidence type="ECO:0000313" key="2">
    <source>
        <dbReference type="Proteomes" id="UP001060215"/>
    </source>
</evidence>